<reference evidence="2 3" key="2">
    <citation type="submission" date="2008-11" db="EMBL/GenBank/DDBJ databases">
        <authorList>
            <person name="Fulton L."/>
            <person name="Clifton S."/>
            <person name="Fulton B."/>
            <person name="Xu J."/>
            <person name="Minx P."/>
            <person name="Pepin K.H."/>
            <person name="Johnson M."/>
            <person name="Bhonagiri V."/>
            <person name="Nash W.E."/>
            <person name="Mardis E.R."/>
            <person name="Wilson R.K."/>
        </authorList>
    </citation>
    <scope>NUCLEOTIDE SEQUENCE [LARGE SCALE GENOMIC DNA]</scope>
    <source>
        <strain evidence="2 3">ATCC 43243</strain>
    </source>
</reference>
<dbReference type="InterPro" id="IPR004013">
    <property type="entry name" value="PHP_dom"/>
</dbReference>
<dbReference type="Pfam" id="PF02811">
    <property type="entry name" value="PHP"/>
    <property type="match status" value="1"/>
</dbReference>
<dbReference type="Pfam" id="PF13263">
    <property type="entry name" value="PHP_C"/>
    <property type="match status" value="1"/>
</dbReference>
<dbReference type="EMBL" id="ABVQ01000036">
    <property type="protein sequence ID" value="EEC57013.1"/>
    <property type="molecule type" value="Genomic_DNA"/>
</dbReference>
<gene>
    <name evidence="2" type="ORF">BACPEC_01501</name>
</gene>
<dbReference type="SMART" id="SM00481">
    <property type="entry name" value="POLIIIAc"/>
    <property type="match status" value="1"/>
</dbReference>
<dbReference type="PANTHER" id="PTHR42924">
    <property type="entry name" value="EXONUCLEASE"/>
    <property type="match status" value="1"/>
</dbReference>
<feature type="domain" description="Polymerase/histidinol phosphatase N-terminal" evidence="1">
    <location>
        <begin position="3"/>
        <end position="78"/>
    </location>
</feature>
<dbReference type="HOGENOM" id="CLU_1011152_0_0_9"/>
<dbReference type="InterPro" id="IPR016195">
    <property type="entry name" value="Pol/histidinol_Pase-like"/>
</dbReference>
<keyword evidence="3" id="KW-1185">Reference proteome</keyword>
<dbReference type="AlphaFoldDB" id="B7ATM9"/>
<dbReference type="SUPFAM" id="SSF89550">
    <property type="entry name" value="PHP domain-like"/>
    <property type="match status" value="1"/>
</dbReference>
<organism evidence="2 3">
    <name type="scientific">[Bacteroides] pectinophilus ATCC 43243</name>
    <dbReference type="NCBI Taxonomy" id="483218"/>
    <lineage>
        <taxon>Bacteria</taxon>
        <taxon>Bacillati</taxon>
        <taxon>Bacillota</taxon>
        <taxon>Clostridia</taxon>
        <taxon>Eubacteriales</taxon>
    </lineage>
</organism>
<dbReference type="STRING" id="483218.BACPEC_01501"/>
<name>B7ATM9_9FIRM</name>
<dbReference type="Proteomes" id="UP000003136">
    <property type="component" value="Unassembled WGS sequence"/>
</dbReference>
<dbReference type="PANTHER" id="PTHR42924:SF3">
    <property type="entry name" value="POLYMERASE_HISTIDINOL PHOSPHATASE N-TERMINAL DOMAIN-CONTAINING PROTEIN"/>
    <property type="match status" value="1"/>
</dbReference>
<comment type="caution">
    <text evidence="2">The sequence shown here is derived from an EMBL/GenBank/DDBJ whole genome shotgun (WGS) entry which is preliminary data.</text>
</comment>
<dbReference type="Gene3D" id="3.20.20.140">
    <property type="entry name" value="Metal-dependent hydrolases"/>
    <property type="match status" value="1"/>
</dbReference>
<reference evidence="2 3" key="1">
    <citation type="submission" date="2008-11" db="EMBL/GenBank/DDBJ databases">
        <title>Draft genome sequence of Bacteroides pectinophilus (ATCC 43243).</title>
        <authorList>
            <person name="Sudarsanam P."/>
            <person name="Ley R."/>
            <person name="Guruge J."/>
            <person name="Turnbaugh P.J."/>
            <person name="Mahowald M."/>
            <person name="Liep D."/>
            <person name="Gordon J."/>
        </authorList>
    </citation>
    <scope>NUCLEOTIDE SEQUENCE [LARGE SCALE GENOMIC DNA]</scope>
    <source>
        <strain evidence="2 3">ATCC 43243</strain>
    </source>
</reference>
<protein>
    <recommendedName>
        <fullName evidence="1">Polymerase/histidinol phosphatase N-terminal domain-containing protein</fullName>
    </recommendedName>
</protein>
<evidence type="ECO:0000313" key="2">
    <source>
        <dbReference type="EMBL" id="EEC57013.1"/>
    </source>
</evidence>
<accession>B7ATM9</accession>
<sequence>MKMDMHCHTKEGSLDAFATMEEYVSRLMELGYDGMMITDHNSYRGYDNWLTVRDKIEASLGPDRHFTVLRGIEYDTHNGGHMLIVLPDGAKSRIFEARGLSVEHLQKAVHEMGGIIGPAHPYGNGYYAFMKTHKGKKNPHLMENFDFVETFNGKTNLLSNNLAGILAMKFNKPGIAGSDSHVAKDMGTVYTIFEEDIRSNNDLIDYILAGKKTEVGGQAYIKLYHFYTKFIEKCGIGGYWVYNKVGTVYRTPARSRARKEFRKKYGRLSLR</sequence>
<proteinExistence type="predicted"/>
<dbReference type="GO" id="GO:0004534">
    <property type="term" value="F:5'-3' RNA exonuclease activity"/>
    <property type="evidence" value="ECO:0007669"/>
    <property type="project" value="TreeGrafter"/>
</dbReference>
<dbReference type="InterPro" id="IPR052018">
    <property type="entry name" value="PHP_domain"/>
</dbReference>
<dbReference type="eggNOG" id="COG0613">
    <property type="taxonomic scope" value="Bacteria"/>
</dbReference>
<dbReference type="GO" id="GO:0035312">
    <property type="term" value="F:5'-3' DNA exonuclease activity"/>
    <property type="evidence" value="ECO:0007669"/>
    <property type="project" value="TreeGrafter"/>
</dbReference>
<evidence type="ECO:0000259" key="1">
    <source>
        <dbReference type="SMART" id="SM00481"/>
    </source>
</evidence>
<dbReference type="InterPro" id="IPR003141">
    <property type="entry name" value="Pol/His_phosphatase_N"/>
</dbReference>
<evidence type="ECO:0000313" key="3">
    <source>
        <dbReference type="Proteomes" id="UP000003136"/>
    </source>
</evidence>
<dbReference type="CDD" id="cd07432">
    <property type="entry name" value="PHP_HisPPase"/>
    <property type="match status" value="1"/>
</dbReference>